<proteinExistence type="predicted"/>
<dbReference type="Pfam" id="PF17747">
    <property type="entry name" value="VID27_PH"/>
    <property type="match status" value="1"/>
</dbReference>
<dbReference type="Pfam" id="PF08553">
    <property type="entry name" value="VID27"/>
    <property type="match status" value="1"/>
</dbReference>
<feature type="region of interest" description="Disordered" evidence="1">
    <location>
        <begin position="366"/>
        <end position="387"/>
    </location>
</feature>
<feature type="region of interest" description="Disordered" evidence="1">
    <location>
        <begin position="132"/>
        <end position="162"/>
    </location>
</feature>
<sequence length="957" mass="106986">MAGFLRGLKTALLGSYPEKLYSVEDATLSLPTPGHTILIFEECSIEIQRTAEFKSIIKVTGFPPGEEEEEEYIFDVSDTLGFLVEFDDGEKQNGEKQSGHEFEVALCKAIYESRYQASSAGVSTEDLSQFIETNEEPPKRTPAKGTPSKAPSTPAKAMDTPVKTVTPMASEKKITTPIITPITPSKGSSTPTSTTPFKSPMGTGSVGSVRPNPRVKYGSNYPVLDGASDDEEMVVLSPKSQLYQFDEQERGYVLRDDVKCSLVSLGDGKKSFIYDLVIHRLSDDKLLLRIRINSDLNMTFHHKEGSVVWTERIGEVTWPWSLAFDSSTEEFYTFESAYKEALWETNSQKPYSSLKAEDQKYVVFEPEEEEEEEESESEVEVEDEFDRLGFGESEPEKVRVTRAMEEPTEGISASRNQLLTVGGKNDRTFVSRGSRIGVFKNDENDVEFVSTIDRLKTPDGKYFSPKRMMLHKEEKSMLFLPGEVKGSTPSNKVVYKMDLERPDIVEEWNLGDHPVQELFHQTKFGEMKDQDGITGLNLTGFVHIDPRTQDKVVNSQYYSATTKPALSCAATTKTGDLVAGSKKGEIRMYSAKTFQSSAGAPRAKTNLPGFGDPILSIETTEDGEWILATCKNYLVVIRSENNGINGFQKPLGKDKPAPKRLQLSQADIVNMGGQISFTPAKFNGGAGQEKAIVTSTGPYVVTWNFSKIKKGIYDAYDVKEYSEDVIGDQFKYRSDKSIVVATDNDVSMASRNRPVREFGDRRRGLITLNFTIDVTDHTQPIRSHFTKHTMISRRVATRFIVVEALVILLLARLYVLYLDSQTDTEKATLFERLKSGPQVHVPSIREQLSRAIVDYELLILLGSGALFLSSFYPRIGKPGTPPRSPKEKTFSWALSHPSPSSRRVDSPKLFSKQTRKGGNNYAKSLEDSTLSLLKEAKRNQFNMKKSVDNSWMDKADL</sequence>
<dbReference type="GO" id="GO:0005737">
    <property type="term" value="C:cytoplasm"/>
    <property type="evidence" value="ECO:0007669"/>
    <property type="project" value="TreeGrafter"/>
</dbReference>
<evidence type="ECO:0000259" key="3">
    <source>
        <dbReference type="Pfam" id="PF17747"/>
    </source>
</evidence>
<evidence type="ECO:0000259" key="2">
    <source>
        <dbReference type="Pfam" id="PF08553"/>
    </source>
</evidence>
<dbReference type="GO" id="GO:0005634">
    <property type="term" value="C:nucleus"/>
    <property type="evidence" value="ECO:0007669"/>
    <property type="project" value="TreeGrafter"/>
</dbReference>
<dbReference type="PANTHER" id="PTHR31913:SF0">
    <property type="entry name" value="VACUOLAR IMPORT AND DEGRADATION PROTEIN 27"/>
    <property type="match status" value="1"/>
</dbReference>
<dbReference type="PANTHER" id="PTHR31913">
    <property type="entry name" value="VACUOLAR IMPORT AND DEGRADATION PROTEIN 27"/>
    <property type="match status" value="1"/>
</dbReference>
<feature type="region of interest" description="Disordered" evidence="1">
    <location>
        <begin position="878"/>
        <end position="923"/>
    </location>
</feature>
<dbReference type="InterPro" id="IPR040458">
    <property type="entry name" value="Vid27"/>
</dbReference>
<gene>
    <name evidence="4" type="ORF">PROFUN_13170</name>
</gene>
<evidence type="ECO:0000313" key="4">
    <source>
        <dbReference type="EMBL" id="PRP79068.1"/>
    </source>
</evidence>
<comment type="caution">
    <text evidence="4">The sequence shown here is derived from an EMBL/GenBank/DDBJ whole genome shotgun (WGS) entry which is preliminary data.</text>
</comment>
<feature type="compositionally biased region" description="Low complexity" evidence="1">
    <location>
        <begin position="179"/>
        <end position="200"/>
    </location>
</feature>
<dbReference type="SUPFAM" id="SSF50998">
    <property type="entry name" value="Quinoprotein alcohol dehydrogenase-like"/>
    <property type="match status" value="1"/>
</dbReference>
<feature type="domain" description="Vacuolar import/degradation Vid27 C-terminal" evidence="2">
    <location>
        <begin position="415"/>
        <end position="752"/>
    </location>
</feature>
<evidence type="ECO:0000256" key="1">
    <source>
        <dbReference type="SAM" id="MobiDB-lite"/>
    </source>
</evidence>
<dbReference type="OrthoDB" id="18990at2759"/>
<dbReference type="InParanoid" id="A0A2P6N550"/>
<accession>A0A2P6N550</accession>
<name>A0A2P6N550_9EUKA</name>
<keyword evidence="5" id="KW-1185">Reference proteome</keyword>
<dbReference type="InterPro" id="IPR011047">
    <property type="entry name" value="Quinoprotein_ADH-like_sf"/>
</dbReference>
<protein>
    <submittedName>
        <fullName evidence="4">Vacuolar import and degradation protein</fullName>
    </submittedName>
</protein>
<dbReference type="EMBL" id="MDYQ01000198">
    <property type="protein sequence ID" value="PRP79068.1"/>
    <property type="molecule type" value="Genomic_DNA"/>
</dbReference>
<organism evidence="4 5">
    <name type="scientific">Planoprotostelium fungivorum</name>
    <dbReference type="NCBI Taxonomy" id="1890364"/>
    <lineage>
        <taxon>Eukaryota</taxon>
        <taxon>Amoebozoa</taxon>
        <taxon>Evosea</taxon>
        <taxon>Variosea</taxon>
        <taxon>Cavosteliida</taxon>
        <taxon>Cavosteliaceae</taxon>
        <taxon>Planoprotostelium</taxon>
    </lineage>
</organism>
<dbReference type="Proteomes" id="UP000241769">
    <property type="component" value="Unassembled WGS sequence"/>
</dbReference>
<dbReference type="InterPro" id="IPR040768">
    <property type="entry name" value="Vid27_PH"/>
</dbReference>
<feature type="domain" description="Vid27 PH-like" evidence="3">
    <location>
        <begin position="237"/>
        <end position="345"/>
    </location>
</feature>
<dbReference type="InterPro" id="IPR013863">
    <property type="entry name" value="VID27_C"/>
</dbReference>
<dbReference type="AlphaFoldDB" id="A0A2P6N550"/>
<feature type="region of interest" description="Disordered" evidence="1">
    <location>
        <begin position="179"/>
        <end position="214"/>
    </location>
</feature>
<evidence type="ECO:0000313" key="5">
    <source>
        <dbReference type="Proteomes" id="UP000241769"/>
    </source>
</evidence>
<feature type="compositionally biased region" description="Acidic residues" evidence="1">
    <location>
        <begin position="366"/>
        <end position="385"/>
    </location>
</feature>
<reference evidence="4 5" key="1">
    <citation type="journal article" date="2018" name="Genome Biol. Evol.">
        <title>Multiple Roots of Fruiting Body Formation in Amoebozoa.</title>
        <authorList>
            <person name="Hillmann F."/>
            <person name="Forbes G."/>
            <person name="Novohradska S."/>
            <person name="Ferling I."/>
            <person name="Riege K."/>
            <person name="Groth M."/>
            <person name="Westermann M."/>
            <person name="Marz M."/>
            <person name="Spaller T."/>
            <person name="Winckler T."/>
            <person name="Schaap P."/>
            <person name="Glockner G."/>
        </authorList>
    </citation>
    <scope>NUCLEOTIDE SEQUENCE [LARGE SCALE GENOMIC DNA]</scope>
    <source>
        <strain evidence="4 5">Jena</strain>
    </source>
</reference>